<dbReference type="EMBL" id="BNDW01000089">
    <property type="protein sequence ID" value="GHI25743.1"/>
    <property type="molecule type" value="Genomic_DNA"/>
</dbReference>
<evidence type="ECO:0000313" key="6">
    <source>
        <dbReference type="Proteomes" id="UP001052739"/>
    </source>
</evidence>
<gene>
    <name evidence="1" type="ORF">Shyd_16780</name>
    <name evidence="2" type="ORF">Shyd_42750</name>
    <name evidence="3" type="ORF">Shyd_57300</name>
    <name evidence="4" type="ORF">Shyd_71140</name>
    <name evidence="5" type="ORF">Shyd_71900</name>
</gene>
<dbReference type="EMBL" id="BNDW01000032">
    <property type="protein sequence ID" value="GHI22904.1"/>
    <property type="molecule type" value="Genomic_DNA"/>
</dbReference>
<dbReference type="EMBL" id="BNDW01000006">
    <property type="protein sequence ID" value="GHI20307.1"/>
    <property type="molecule type" value="Genomic_DNA"/>
</dbReference>
<proteinExistence type="predicted"/>
<evidence type="ECO:0000313" key="5">
    <source>
        <dbReference type="EMBL" id="GHI25819.1"/>
    </source>
</evidence>
<dbReference type="EMBL" id="BNDW01000094">
    <property type="protein sequence ID" value="GHI25819.1"/>
    <property type="molecule type" value="Genomic_DNA"/>
</dbReference>
<sequence>MEGSTEGACPAGSKGCSGSVLATGCSWRWGGPVPPFTFYRCGFRARCDGGFKEPLRRDRIVISPGEESSPPSAAGLCPQARSPSIGFEAAAISGAARM</sequence>
<evidence type="ECO:0000313" key="1">
    <source>
        <dbReference type="EMBL" id="GHI20307.1"/>
    </source>
</evidence>
<protein>
    <submittedName>
        <fullName evidence="2">Uncharacterized protein</fullName>
    </submittedName>
</protein>
<comment type="caution">
    <text evidence="2">The sequence shown here is derived from an EMBL/GenBank/DDBJ whole genome shotgun (WGS) entry which is preliminary data.</text>
</comment>
<name>A0ABQ3PD46_9ACTN</name>
<evidence type="ECO:0000313" key="4">
    <source>
        <dbReference type="EMBL" id="GHI25743.1"/>
    </source>
</evidence>
<reference evidence="2" key="1">
    <citation type="submission" date="2024-05" db="EMBL/GenBank/DDBJ databases">
        <title>Whole genome shotgun sequence of Streptomyces hydrogenans NBRC 13475.</title>
        <authorList>
            <person name="Komaki H."/>
            <person name="Tamura T."/>
        </authorList>
    </citation>
    <scope>NUCLEOTIDE SEQUENCE</scope>
    <source>
        <strain evidence="2">NBRC 13475</strain>
    </source>
</reference>
<keyword evidence="6" id="KW-1185">Reference proteome</keyword>
<evidence type="ECO:0000313" key="2">
    <source>
        <dbReference type="EMBL" id="GHI22904.1"/>
    </source>
</evidence>
<organism evidence="2 6">
    <name type="scientific">Streptomyces hydrogenans</name>
    <dbReference type="NCBI Taxonomy" id="1873719"/>
    <lineage>
        <taxon>Bacteria</taxon>
        <taxon>Bacillati</taxon>
        <taxon>Actinomycetota</taxon>
        <taxon>Actinomycetes</taxon>
        <taxon>Kitasatosporales</taxon>
        <taxon>Streptomycetaceae</taxon>
        <taxon>Streptomyces</taxon>
    </lineage>
</organism>
<dbReference type="EMBL" id="BNDW01000052">
    <property type="protein sequence ID" value="GHI24359.1"/>
    <property type="molecule type" value="Genomic_DNA"/>
</dbReference>
<accession>A0ABQ3PD46</accession>
<dbReference type="Proteomes" id="UP001052739">
    <property type="component" value="Unassembled WGS sequence"/>
</dbReference>
<evidence type="ECO:0000313" key="3">
    <source>
        <dbReference type="EMBL" id="GHI24359.1"/>
    </source>
</evidence>